<evidence type="ECO:0000313" key="5">
    <source>
        <dbReference type="Proteomes" id="UP001283361"/>
    </source>
</evidence>
<sequence length="554" mass="61578">MILKILILTLVIYDVCEGFDFTFQTAPPNSPLDAVSPQGCGVMKCSELVCDDPTDTRKITSLTVYRRKSAGGSDSQLWEELARVTSQSPLASKVADAKRINGSLSDSKAELTVVLLKSIECLYHEFSCVALLVDNKGQKSEMKSVIRGNSSLMENSKLEPEAGDDGSWNDQPGTVRKVETFMAILLEKLKYIETRLDDSRNRDDKLENKLESLEDKISDLERSVTRDIDVSGDRIEDKMDRIKDRLEDKLSRFSAGKPLHMNESECLIGVCTNISSQMNTVESSVELLDKSLNSLAGQVRDIGVSMPKGAALENKLNQIVTEVTGISTVTNNLTASVDVLTRSCADKTPTPVDEFFDVLGTGEKEWRLAFRGTAYNNVEIYPAYMLGTGIPAEVEAGCKQFNYSLPCANHYRNRDALENWANVDKVLLALYVKGQIVKQILFNGKGSTFTNWFNGQRVLQSSWNDLKKKTHNIFSIIGDARVHLLRRFMINHAYGGCAKDNGWLVVGDVVPGGCSWEKKLARPAFIYAKRSTSALWISRDVARADAMGIFIKYQ</sequence>
<feature type="chain" id="PRO_5041929233" description="Fibrinogen C-terminal domain-containing protein" evidence="3">
    <location>
        <begin position="19"/>
        <end position="554"/>
    </location>
</feature>
<evidence type="ECO:0000256" key="3">
    <source>
        <dbReference type="SAM" id="SignalP"/>
    </source>
</evidence>
<feature type="region of interest" description="Disordered" evidence="2">
    <location>
        <begin position="151"/>
        <end position="171"/>
    </location>
</feature>
<keyword evidence="3" id="KW-0732">Signal</keyword>
<name>A0AAE0YEA8_9GAST</name>
<gene>
    <name evidence="4" type="ORF">RRG08_005720</name>
</gene>
<keyword evidence="1" id="KW-0175">Coiled coil</keyword>
<comment type="caution">
    <text evidence="4">The sequence shown here is derived from an EMBL/GenBank/DDBJ whole genome shotgun (WGS) entry which is preliminary data.</text>
</comment>
<dbReference type="EMBL" id="JAWDGP010006450">
    <property type="protein sequence ID" value="KAK3741030.1"/>
    <property type="molecule type" value="Genomic_DNA"/>
</dbReference>
<evidence type="ECO:0000256" key="2">
    <source>
        <dbReference type="SAM" id="MobiDB-lite"/>
    </source>
</evidence>
<evidence type="ECO:0000313" key="4">
    <source>
        <dbReference type="EMBL" id="KAK3741030.1"/>
    </source>
</evidence>
<proteinExistence type="predicted"/>
<reference evidence="4" key="1">
    <citation type="journal article" date="2023" name="G3 (Bethesda)">
        <title>A reference genome for the long-term kleptoplast-retaining sea slug Elysia crispata morphotype clarki.</title>
        <authorList>
            <person name="Eastman K.E."/>
            <person name="Pendleton A.L."/>
            <person name="Shaikh M.A."/>
            <person name="Suttiyut T."/>
            <person name="Ogas R."/>
            <person name="Tomko P."/>
            <person name="Gavelis G."/>
            <person name="Widhalm J.R."/>
            <person name="Wisecaver J.H."/>
        </authorList>
    </citation>
    <scope>NUCLEOTIDE SEQUENCE</scope>
    <source>
        <strain evidence="4">ECLA1</strain>
    </source>
</reference>
<protein>
    <recommendedName>
        <fullName evidence="6">Fibrinogen C-terminal domain-containing protein</fullName>
    </recommendedName>
</protein>
<evidence type="ECO:0000256" key="1">
    <source>
        <dbReference type="SAM" id="Coils"/>
    </source>
</evidence>
<accession>A0AAE0YEA8</accession>
<feature type="coiled-coil region" evidence="1">
    <location>
        <begin position="196"/>
        <end position="223"/>
    </location>
</feature>
<dbReference type="Proteomes" id="UP001283361">
    <property type="component" value="Unassembled WGS sequence"/>
</dbReference>
<dbReference type="AlphaFoldDB" id="A0AAE0YEA8"/>
<evidence type="ECO:0008006" key="6">
    <source>
        <dbReference type="Google" id="ProtNLM"/>
    </source>
</evidence>
<feature type="signal peptide" evidence="3">
    <location>
        <begin position="1"/>
        <end position="18"/>
    </location>
</feature>
<keyword evidence="5" id="KW-1185">Reference proteome</keyword>
<organism evidence="4 5">
    <name type="scientific">Elysia crispata</name>
    <name type="common">lettuce slug</name>
    <dbReference type="NCBI Taxonomy" id="231223"/>
    <lineage>
        <taxon>Eukaryota</taxon>
        <taxon>Metazoa</taxon>
        <taxon>Spiralia</taxon>
        <taxon>Lophotrochozoa</taxon>
        <taxon>Mollusca</taxon>
        <taxon>Gastropoda</taxon>
        <taxon>Heterobranchia</taxon>
        <taxon>Euthyneura</taxon>
        <taxon>Panpulmonata</taxon>
        <taxon>Sacoglossa</taxon>
        <taxon>Placobranchoidea</taxon>
        <taxon>Plakobranchidae</taxon>
        <taxon>Elysia</taxon>
    </lineage>
</organism>